<organism evidence="3 4">
    <name type="scientific">Persicobacter psychrovividus</name>
    <dbReference type="NCBI Taxonomy" id="387638"/>
    <lineage>
        <taxon>Bacteria</taxon>
        <taxon>Pseudomonadati</taxon>
        <taxon>Bacteroidota</taxon>
        <taxon>Cytophagia</taxon>
        <taxon>Cytophagales</taxon>
        <taxon>Persicobacteraceae</taxon>
        <taxon>Persicobacter</taxon>
    </lineage>
</organism>
<feature type="signal peptide" evidence="1">
    <location>
        <begin position="1"/>
        <end position="20"/>
    </location>
</feature>
<dbReference type="Pfam" id="PF01464">
    <property type="entry name" value="SLT"/>
    <property type="match status" value="1"/>
</dbReference>
<gene>
    <name evidence="3" type="ORF">PEPS_12230</name>
</gene>
<sequence length="410" mass="47975">MKVYALSLTLLFSILLPAHAREMVTETFRYNRLPSDEKTALANVFSLRARNQKRFDIPKQFTVPAELIFYRQQSKKFCYAIKNKNYPFSVGMIPSDLVSYYEQEAWRARQQHGEDAPALSVVLALHYTESAFNPNIKGDHGNSIGLGQLYKPTARILLKQNNELWSDYFYFDKKGNHHFRNTQKMIRFTFDFLPLVKNYAKGQKFDGVRAYNGIGEHAEHYAHKVITRSLVYERFFSKYHQYTINTQQYKVNLRNLLSNYLYHKYQVELPADQFENLFNECVDLVAAEGIFPLQKATDQHIALEKKINATNMHAHQFSVEEQKTHLLIEDGQVVFDYFRDTKLMLSVLNQQENGGYYCYDRIKGEKKIIFDVNDLEDETFYSNIIPGDFVYLPKGTMVFTPKENATVLIR</sequence>
<feature type="domain" description="Transglycosylase SLT" evidence="2">
    <location>
        <begin position="119"/>
        <end position="215"/>
    </location>
</feature>
<dbReference type="Proteomes" id="UP001354989">
    <property type="component" value="Chromosome"/>
</dbReference>
<dbReference type="EMBL" id="AP025292">
    <property type="protein sequence ID" value="BDC98942.1"/>
    <property type="molecule type" value="Genomic_DNA"/>
</dbReference>
<proteinExistence type="predicted"/>
<keyword evidence="1" id="KW-0732">Signal</keyword>
<dbReference type="InterPro" id="IPR023346">
    <property type="entry name" value="Lysozyme-like_dom_sf"/>
</dbReference>
<dbReference type="Gene3D" id="1.10.530.10">
    <property type="match status" value="1"/>
</dbReference>
<accession>A0ABN6L6W2</accession>
<evidence type="ECO:0000313" key="4">
    <source>
        <dbReference type="Proteomes" id="UP001354989"/>
    </source>
</evidence>
<dbReference type="InterPro" id="IPR008258">
    <property type="entry name" value="Transglycosylase_SLT_dom_1"/>
</dbReference>
<dbReference type="SUPFAM" id="SSF53955">
    <property type="entry name" value="Lysozyme-like"/>
    <property type="match status" value="1"/>
</dbReference>
<evidence type="ECO:0000256" key="1">
    <source>
        <dbReference type="SAM" id="SignalP"/>
    </source>
</evidence>
<keyword evidence="4" id="KW-1185">Reference proteome</keyword>
<evidence type="ECO:0000259" key="2">
    <source>
        <dbReference type="Pfam" id="PF01464"/>
    </source>
</evidence>
<name>A0ABN6L6W2_9BACT</name>
<reference evidence="3 4" key="1">
    <citation type="submission" date="2021-12" db="EMBL/GenBank/DDBJ databases">
        <title>Genome sequencing of bacteria with rrn-lacking chromosome and rrn-plasmid.</title>
        <authorList>
            <person name="Anda M."/>
            <person name="Iwasaki W."/>
        </authorList>
    </citation>
    <scope>NUCLEOTIDE SEQUENCE [LARGE SCALE GENOMIC DNA]</scope>
    <source>
        <strain evidence="3 4">NBRC 101262</strain>
    </source>
</reference>
<evidence type="ECO:0000313" key="3">
    <source>
        <dbReference type="EMBL" id="BDC98942.1"/>
    </source>
</evidence>
<feature type="chain" id="PRO_5046019565" description="Transglycosylase SLT domain-containing protein" evidence="1">
    <location>
        <begin position="21"/>
        <end position="410"/>
    </location>
</feature>
<protein>
    <recommendedName>
        <fullName evidence="2">Transglycosylase SLT domain-containing protein</fullName>
    </recommendedName>
</protein>